<dbReference type="InterPro" id="IPR019644">
    <property type="entry name" value="DUF2508"/>
</dbReference>
<comment type="caution">
    <text evidence="2">The sequence shown here is derived from an EMBL/GenBank/DDBJ whole genome shotgun (WGS) entry which is preliminary data.</text>
</comment>
<protein>
    <submittedName>
        <fullName evidence="2">DUF2508 family protein</fullName>
    </submittedName>
</protein>
<dbReference type="OrthoDB" id="2649829at2"/>
<organism evidence="2 3">
    <name type="scientific">Paenibacillus xerothermodurans</name>
    <dbReference type="NCBI Taxonomy" id="1977292"/>
    <lineage>
        <taxon>Bacteria</taxon>
        <taxon>Bacillati</taxon>
        <taxon>Bacillota</taxon>
        <taxon>Bacilli</taxon>
        <taxon>Bacillales</taxon>
        <taxon>Paenibacillaceae</taxon>
        <taxon>Paenibacillus</taxon>
    </lineage>
</organism>
<dbReference type="Pfam" id="PF10704">
    <property type="entry name" value="DUF2508"/>
    <property type="match status" value="1"/>
</dbReference>
<dbReference type="AlphaFoldDB" id="A0A2W1NZ12"/>
<dbReference type="Proteomes" id="UP000214746">
    <property type="component" value="Unassembled WGS sequence"/>
</dbReference>
<gene>
    <name evidence="2" type="ORF">CBW46_014410</name>
</gene>
<dbReference type="EMBL" id="NHRJ02000009">
    <property type="protein sequence ID" value="PZE20088.1"/>
    <property type="molecule type" value="Genomic_DNA"/>
</dbReference>
<sequence length="107" mass="12591">MRQLYSTKQMAGGTCIMKLWSRRTGEEKQQAQLLENEQQQLMQEIRQAHADWVLAYKRLDYVIEKEQIDYAVYALEAAEKRFEMLLKQAKQMKLSGVDVPRGRVMHG</sequence>
<evidence type="ECO:0000256" key="1">
    <source>
        <dbReference type="SAM" id="Coils"/>
    </source>
</evidence>
<name>A0A2W1NZ12_PAEXE</name>
<evidence type="ECO:0000313" key="2">
    <source>
        <dbReference type="EMBL" id="PZE20088.1"/>
    </source>
</evidence>
<proteinExistence type="predicted"/>
<evidence type="ECO:0000313" key="3">
    <source>
        <dbReference type="Proteomes" id="UP000214746"/>
    </source>
</evidence>
<accession>A0A2W1NZ12</accession>
<feature type="coiled-coil region" evidence="1">
    <location>
        <begin position="24"/>
        <end position="51"/>
    </location>
</feature>
<keyword evidence="1" id="KW-0175">Coiled coil</keyword>
<keyword evidence="3" id="KW-1185">Reference proteome</keyword>
<reference evidence="2" key="1">
    <citation type="submission" date="2018-06" db="EMBL/GenBank/DDBJ databases">
        <title>Paenibacillus xerothermodurans sp. nov. an extremely dry heat resistant spore forming bacterium isolated from the soil of Cape Canaveral, Florida.</title>
        <authorList>
            <person name="Seuylemezian A."/>
            <person name="Kaur N."/>
            <person name="Patil P."/>
            <person name="Patil P."/>
            <person name="Mayilraj S."/>
            <person name="Vaishampayan P."/>
        </authorList>
    </citation>
    <scope>NUCLEOTIDE SEQUENCE [LARGE SCALE GENOMIC DNA]</scope>
    <source>
        <strain evidence="2">ATCC 27380</strain>
    </source>
</reference>